<dbReference type="Gene3D" id="3.40.190.10">
    <property type="entry name" value="Periplasmic binding protein-like II"/>
    <property type="match status" value="1"/>
</dbReference>
<dbReference type="PIRSF" id="PIRSF017082">
    <property type="entry name" value="YflP"/>
    <property type="match status" value="1"/>
</dbReference>
<dbReference type="PANTHER" id="PTHR42928">
    <property type="entry name" value="TRICARBOXYLATE-BINDING PROTEIN"/>
    <property type="match status" value="1"/>
</dbReference>
<dbReference type="PATRIC" id="fig|1293439.3.peg.1735"/>
<dbReference type="Pfam" id="PF03401">
    <property type="entry name" value="TctC"/>
    <property type="match status" value="1"/>
</dbReference>
<dbReference type="Gene3D" id="3.40.190.150">
    <property type="entry name" value="Bordetella uptake gene, domain 1"/>
    <property type="match status" value="1"/>
</dbReference>
<dbReference type="STRING" id="1293439.WH87_10735"/>
<organism evidence="3 4">
    <name type="scientific">Devosia epidermidihirudinis</name>
    <dbReference type="NCBI Taxonomy" id="1293439"/>
    <lineage>
        <taxon>Bacteria</taxon>
        <taxon>Pseudomonadati</taxon>
        <taxon>Pseudomonadota</taxon>
        <taxon>Alphaproteobacteria</taxon>
        <taxon>Hyphomicrobiales</taxon>
        <taxon>Devosiaceae</taxon>
        <taxon>Devosia</taxon>
    </lineage>
</organism>
<evidence type="ECO:0000256" key="1">
    <source>
        <dbReference type="ARBA" id="ARBA00006987"/>
    </source>
</evidence>
<comment type="similarity">
    <text evidence="1">Belongs to the UPF0065 (bug) family.</text>
</comment>
<evidence type="ECO:0008006" key="5">
    <source>
        <dbReference type="Google" id="ProtNLM"/>
    </source>
</evidence>
<reference evidence="3 4" key="1">
    <citation type="submission" date="2015-03" db="EMBL/GenBank/DDBJ databases">
        <authorList>
            <person name="Lepp D."/>
            <person name="Hassan Y.I."/>
            <person name="Li X.-Z."/>
            <person name="Zhou T."/>
        </authorList>
    </citation>
    <scope>NUCLEOTIDE SEQUENCE [LARGE SCALE GENOMIC DNA]</scope>
    <source>
        <strain evidence="3 4">E84</strain>
    </source>
</reference>
<keyword evidence="4" id="KW-1185">Reference proteome</keyword>
<dbReference type="AlphaFoldDB" id="A0A0F5QBJ2"/>
<feature type="chain" id="PRO_5002494582" description="ABC transporter substrate-binding protein" evidence="2">
    <location>
        <begin position="25"/>
        <end position="323"/>
    </location>
</feature>
<gene>
    <name evidence="3" type="ORF">WH87_10735</name>
</gene>
<dbReference type="RefSeq" id="WP_046139159.1">
    <property type="nucleotide sequence ID" value="NZ_LANJ01000016.1"/>
</dbReference>
<name>A0A0F5QBJ2_9HYPH</name>
<dbReference type="Proteomes" id="UP000033411">
    <property type="component" value="Unassembled WGS sequence"/>
</dbReference>
<keyword evidence="2" id="KW-0732">Signal</keyword>
<dbReference type="InterPro" id="IPR005064">
    <property type="entry name" value="BUG"/>
</dbReference>
<accession>A0A0F5QBJ2</accession>
<dbReference type="PANTHER" id="PTHR42928:SF5">
    <property type="entry name" value="BLR1237 PROTEIN"/>
    <property type="match status" value="1"/>
</dbReference>
<protein>
    <recommendedName>
        <fullName evidence="5">ABC transporter substrate-binding protein</fullName>
    </recommendedName>
</protein>
<evidence type="ECO:0000313" key="3">
    <source>
        <dbReference type="EMBL" id="KKC38083.1"/>
    </source>
</evidence>
<evidence type="ECO:0000256" key="2">
    <source>
        <dbReference type="SAM" id="SignalP"/>
    </source>
</evidence>
<sequence length="323" mass="33792">MKHLTKAIALSAIAIGTSALPAFAQEWPARPVTVIVAAGAGGGTDATGRLLAHDLELIFGQPFNIVNRAEGGGIAGITELAGAAPDGYTIGILFNYAPYRHLGMGNLTSDSYTPIAQYNFDYAAVHVKADSELQTLDQVLDKLKADPQSLAIGCGATCPSSWSSALSKVFIDEGIDITELRWVPNAGAAAGLQELTASGIDILAASVPEAASMLDAGEVRTLAVLAPERLESFPNIPAANEQIANAAPGGVFRALVGPAGLPAEIVEKLEVAVKQIYDSEDFQATMKSRGFGLRYADRDGLLEWLHTHEADTETVLRAAGVIN</sequence>
<evidence type="ECO:0000313" key="4">
    <source>
        <dbReference type="Proteomes" id="UP000033411"/>
    </source>
</evidence>
<dbReference type="InterPro" id="IPR042100">
    <property type="entry name" value="Bug_dom1"/>
</dbReference>
<dbReference type="CDD" id="cd07012">
    <property type="entry name" value="PBP2_Bug_TTT"/>
    <property type="match status" value="1"/>
</dbReference>
<dbReference type="EMBL" id="LANJ01000016">
    <property type="protein sequence ID" value="KKC38083.1"/>
    <property type="molecule type" value="Genomic_DNA"/>
</dbReference>
<feature type="signal peptide" evidence="2">
    <location>
        <begin position="1"/>
        <end position="24"/>
    </location>
</feature>
<proteinExistence type="inferred from homology"/>
<dbReference type="OrthoDB" id="7375033at2"/>
<comment type="caution">
    <text evidence="3">The sequence shown here is derived from an EMBL/GenBank/DDBJ whole genome shotgun (WGS) entry which is preliminary data.</text>
</comment>